<sequence length="659" mass="74147">MIELQRRRLRIQMRLFKRRTVSDTCPQLVSLAIINQDDPDASIESEYFTVKALPAIAVGTADDKLTTWGRKVGRKLDALRGDTSILTITPSDNEKIKGDTNMRRRISRIESIRNLFSKGLHIDPDHNNTERSSSEEKQNKRRTRSKTKLAEANTENKCAELVKSFSCENVSVEDVPPQVSMGRKSNFPSAFRRTRPPEKVNLNRQRSHSLASLPIPASNCDSKRLSTKSDESGYESEKCDGGTPKSKSKKQLNEELLNIQSNMSKLKDTLNSTDEEKLFKRKRVHRCCSCVKNNKPCSNRPDEAILVPASPGDRLNDELEECNLNLARIHARSSSLDRNEMLTHYLRTEECQIKERVITSPPPNLAPNKHYKMLRLVKTGTTDLGIHIKKDPFSGGFVIVGIKPDSLADRDGRLEEQDEIINVNGRRLRGISTKEVQEILYQAPRDVDIVIARRQSFKIEDTPRYKSQRALPVSILLSTPVPEIKPVHSPIIYERRASAYQLSTVSKGLNSEKRPMSLSFETEAECEPCHRRSVSQLESRVNRLKSSRRPNSLIFTVTFEKGPGKKTLGFSVVGGKDSAKGNLGIFVKSIFPSGQAAEEASIREGDEILAVNGKNMRDLSHSEAISIFKAIKTGKVILVVSRRTSVKSRSCDSLDRFEK</sequence>
<keyword evidence="4" id="KW-1185">Reference proteome</keyword>
<dbReference type="CDD" id="cd00136">
    <property type="entry name" value="PDZ_canonical"/>
    <property type="match status" value="1"/>
</dbReference>
<dbReference type="CDD" id="cd06759">
    <property type="entry name" value="PDZ3_PDZD2-PDZ1_hPro-IL-16-like"/>
    <property type="match status" value="1"/>
</dbReference>
<feature type="compositionally biased region" description="Basic and acidic residues" evidence="1">
    <location>
        <begin position="221"/>
        <end position="240"/>
    </location>
</feature>
<dbReference type="EMBL" id="JAVRJZ010000010">
    <property type="protein sequence ID" value="KAK2717671.1"/>
    <property type="molecule type" value="Genomic_DNA"/>
</dbReference>
<evidence type="ECO:0000313" key="3">
    <source>
        <dbReference type="EMBL" id="KAK2717671.1"/>
    </source>
</evidence>
<accession>A0AA88L9X9</accession>
<gene>
    <name evidence="3" type="ORF">QYM36_006446</name>
</gene>
<evidence type="ECO:0000256" key="1">
    <source>
        <dbReference type="SAM" id="MobiDB-lite"/>
    </source>
</evidence>
<proteinExistence type="predicted"/>
<evidence type="ECO:0000313" key="4">
    <source>
        <dbReference type="Proteomes" id="UP001187531"/>
    </source>
</evidence>
<evidence type="ECO:0000259" key="2">
    <source>
        <dbReference type="PROSITE" id="PS50106"/>
    </source>
</evidence>
<feature type="region of interest" description="Disordered" evidence="1">
    <location>
        <begin position="119"/>
        <end position="153"/>
    </location>
</feature>
<feature type="compositionally biased region" description="Basic and acidic residues" evidence="1">
    <location>
        <begin position="120"/>
        <end position="138"/>
    </location>
</feature>
<dbReference type="Pfam" id="PF00595">
    <property type="entry name" value="PDZ"/>
    <property type="match status" value="2"/>
</dbReference>
<comment type="caution">
    <text evidence="3">The sequence shown here is derived from an EMBL/GenBank/DDBJ whole genome shotgun (WGS) entry which is preliminary data.</text>
</comment>
<dbReference type="InterPro" id="IPR001478">
    <property type="entry name" value="PDZ"/>
</dbReference>
<feature type="domain" description="PDZ" evidence="2">
    <location>
        <begin position="556"/>
        <end position="643"/>
    </location>
</feature>
<dbReference type="PANTHER" id="PTHR11324">
    <property type="entry name" value="IL16-RELATED"/>
    <property type="match status" value="1"/>
</dbReference>
<feature type="domain" description="PDZ" evidence="2">
    <location>
        <begin position="373"/>
        <end position="455"/>
    </location>
</feature>
<reference evidence="3" key="1">
    <citation type="submission" date="2023-07" db="EMBL/GenBank/DDBJ databases">
        <title>Chromosome-level genome assembly of Artemia franciscana.</title>
        <authorList>
            <person name="Jo E."/>
        </authorList>
    </citation>
    <scope>NUCLEOTIDE SEQUENCE</scope>
    <source>
        <tissue evidence="3">Whole body</tissue>
    </source>
</reference>
<dbReference type="SMART" id="SM00228">
    <property type="entry name" value="PDZ"/>
    <property type="match status" value="2"/>
</dbReference>
<dbReference type="PANTHER" id="PTHR11324:SF16">
    <property type="entry name" value="PDZ DOMAIN-CONTAINING PROTEIN 2"/>
    <property type="match status" value="1"/>
</dbReference>
<dbReference type="PROSITE" id="PS50106">
    <property type="entry name" value="PDZ"/>
    <property type="match status" value="2"/>
</dbReference>
<organism evidence="3 4">
    <name type="scientific">Artemia franciscana</name>
    <name type="common">Brine shrimp</name>
    <name type="synonym">Artemia sanfranciscana</name>
    <dbReference type="NCBI Taxonomy" id="6661"/>
    <lineage>
        <taxon>Eukaryota</taxon>
        <taxon>Metazoa</taxon>
        <taxon>Ecdysozoa</taxon>
        <taxon>Arthropoda</taxon>
        <taxon>Crustacea</taxon>
        <taxon>Branchiopoda</taxon>
        <taxon>Anostraca</taxon>
        <taxon>Artemiidae</taxon>
        <taxon>Artemia</taxon>
    </lineage>
</organism>
<dbReference type="SUPFAM" id="SSF50156">
    <property type="entry name" value="PDZ domain-like"/>
    <property type="match status" value="2"/>
</dbReference>
<protein>
    <recommendedName>
        <fullName evidence="2">PDZ domain-containing protein</fullName>
    </recommendedName>
</protein>
<feature type="region of interest" description="Disordered" evidence="1">
    <location>
        <begin position="177"/>
        <end position="250"/>
    </location>
</feature>
<dbReference type="Gene3D" id="2.30.42.10">
    <property type="match status" value="2"/>
</dbReference>
<name>A0AA88L9X9_ARTSF</name>
<dbReference type="InterPro" id="IPR036034">
    <property type="entry name" value="PDZ_sf"/>
</dbReference>
<dbReference type="AlphaFoldDB" id="A0AA88L9X9"/>
<dbReference type="Proteomes" id="UP001187531">
    <property type="component" value="Unassembled WGS sequence"/>
</dbReference>